<keyword evidence="2" id="KW-1185">Reference proteome</keyword>
<accession>A0AC61RR69</accession>
<comment type="caution">
    <text evidence="1">The sequence shown here is derived from an EMBL/GenBank/DDBJ whole genome shotgun (WGS) entry which is preliminary data.</text>
</comment>
<sequence>MKETLTETQEKLLRENFLRENGYFLYQGCHFKPVRQFTEKDGDFFQKTRRLRRDDELGMMEADYDGKQKHPYSYEGFYAASTDKEADIFFCLETMKEYTPCTHELQEYVMEPEKKQDRGKTR</sequence>
<reference evidence="1" key="1">
    <citation type="submission" date="2019-04" db="EMBL/GenBank/DDBJ databases">
        <title>Microbes associate with the intestines of laboratory mice.</title>
        <authorList>
            <person name="Navarre W."/>
            <person name="Wong E."/>
            <person name="Huang K."/>
            <person name="Tropini C."/>
            <person name="Ng K."/>
            <person name="Yu B."/>
        </authorList>
    </citation>
    <scope>NUCLEOTIDE SEQUENCE</scope>
    <source>
        <strain evidence="1">NM01_1-7b</strain>
    </source>
</reference>
<protein>
    <submittedName>
        <fullName evidence="1">Uncharacterized protein</fullName>
    </submittedName>
</protein>
<organism evidence="1 2">
    <name type="scientific">Petralouisia muris</name>
    <dbReference type="NCBI Taxonomy" id="3032872"/>
    <lineage>
        <taxon>Bacteria</taxon>
        <taxon>Bacillati</taxon>
        <taxon>Bacillota</taxon>
        <taxon>Clostridia</taxon>
        <taxon>Lachnospirales</taxon>
        <taxon>Lachnospiraceae</taxon>
        <taxon>Petralouisia</taxon>
    </lineage>
</organism>
<proteinExistence type="predicted"/>
<evidence type="ECO:0000313" key="2">
    <source>
        <dbReference type="Proteomes" id="UP000304953"/>
    </source>
</evidence>
<evidence type="ECO:0000313" key="1">
    <source>
        <dbReference type="EMBL" id="TGY90949.1"/>
    </source>
</evidence>
<dbReference type="Proteomes" id="UP000304953">
    <property type="component" value="Unassembled WGS sequence"/>
</dbReference>
<name>A0AC61RR69_9FIRM</name>
<dbReference type="EMBL" id="SRYA01000077">
    <property type="protein sequence ID" value="TGY90949.1"/>
    <property type="molecule type" value="Genomic_DNA"/>
</dbReference>
<gene>
    <name evidence="1" type="ORF">E5329_23580</name>
</gene>